<organism evidence="3 4">
    <name type="scientific">Petrachloros mirabilis ULC683</name>
    <dbReference type="NCBI Taxonomy" id="2781853"/>
    <lineage>
        <taxon>Bacteria</taxon>
        <taxon>Bacillati</taxon>
        <taxon>Cyanobacteriota</taxon>
        <taxon>Cyanophyceae</taxon>
        <taxon>Synechococcales</taxon>
        <taxon>Petrachlorosaceae</taxon>
        <taxon>Petrachloros</taxon>
        <taxon>Petrachloros mirabilis</taxon>
    </lineage>
</organism>
<dbReference type="EMBL" id="WVIC01000066">
    <property type="protein sequence ID" value="NCJ08702.1"/>
    <property type="molecule type" value="Genomic_DNA"/>
</dbReference>
<evidence type="ECO:0000313" key="3">
    <source>
        <dbReference type="EMBL" id="NCJ08702.1"/>
    </source>
</evidence>
<dbReference type="RefSeq" id="WP_161827172.1">
    <property type="nucleotide sequence ID" value="NZ_WVIC01000066.1"/>
</dbReference>
<dbReference type="InterPro" id="IPR011856">
    <property type="entry name" value="tRNA_endonuc-like_dom_sf"/>
</dbReference>
<protein>
    <submittedName>
        <fullName evidence="3">DUF1887 family protein</fullName>
    </submittedName>
</protein>
<reference evidence="3" key="1">
    <citation type="submission" date="2019-12" db="EMBL/GenBank/DDBJ databases">
        <title>High-Quality draft genome sequences of three cyanobacteria isolated from the limestone walls of the Old Cathedral of Coimbra.</title>
        <authorList>
            <person name="Tiago I."/>
            <person name="Soares F."/>
            <person name="Portugal A."/>
        </authorList>
    </citation>
    <scope>NUCLEOTIDE SEQUENCE [LARGE SCALE GENOMIC DNA]</scope>
    <source>
        <strain evidence="3">C</strain>
    </source>
</reference>
<dbReference type="InterPro" id="IPR011335">
    <property type="entry name" value="Restrct_endonuc-II-like"/>
</dbReference>
<feature type="domain" description="Card1 endonuclease" evidence="2">
    <location>
        <begin position="295"/>
        <end position="365"/>
    </location>
</feature>
<evidence type="ECO:0000256" key="1">
    <source>
        <dbReference type="SAM" id="MobiDB-lite"/>
    </source>
</evidence>
<dbReference type="InterPro" id="IPR015093">
    <property type="entry name" value="Card1_endonucl_dom"/>
</dbReference>
<keyword evidence="4" id="KW-1185">Reference proteome</keyword>
<feature type="region of interest" description="Disordered" evidence="1">
    <location>
        <begin position="147"/>
        <end position="176"/>
    </location>
</feature>
<dbReference type="SUPFAM" id="SSF52980">
    <property type="entry name" value="Restriction endonuclease-like"/>
    <property type="match status" value="1"/>
</dbReference>
<dbReference type="Proteomes" id="UP000607397">
    <property type="component" value="Unassembled WGS sequence"/>
</dbReference>
<feature type="compositionally biased region" description="Polar residues" evidence="1">
    <location>
        <begin position="147"/>
        <end position="162"/>
    </location>
</feature>
<sequence length="620" mass="71516">MSLTVLISSVVLGLAGYWLFPDQAKGAIVGAGVGAAGAASHVQQEKRLRQIASKQSQLSSRQHQISESQQDSENRNNQRFDTLTEIVIQTGKTIEGIAGSTREHSDKISRLEKPTHTPRLESRTQAREDSQTWQRLQQRLETLEHQINTLGQPPRSLGSSRPDSIATKLPQSEPEVAESEAEQKIFDWFKSRKVTIESYYEPDPIVDKHLDGLSFYLGEHYSLLRELHQLLRQNPGRNIRLDLEKYQDREKNIHLQYIKKLLTCDFLSKGRKTIYKNNDKITERIDAAPYDRPHVRRFFDGEWFEKFIFYKIADLFKSEGIEYQYIRNPKIVYSDGEKAELDLFFLVNQKPLLVECKSGRNYTEGIERFFEHRRRLSLSPKDAIFVVLDINDQEAHLRTINWKLTVADQNQFLDHLQQVFPPEDVLMANISEPLKNAQILENPLPANASDTPETRQDSVQLLVSLTEQDNLGSFFRSRGLNQAPEFRNIIFTELIKVIETLSGATSFSQIEKTIRDNLQSSVSLGRGKIHEVLNCLLNTNLFRDREQKPVRILSQVTITHLTSTDIKVLEEKCMEFYAQKIMQLFDPDFFDVKENLDEFERLTLGHVPSQSTIQDIKQKS</sequence>
<dbReference type="AlphaFoldDB" id="A0A8K2A2V6"/>
<feature type="compositionally biased region" description="Polar residues" evidence="1">
    <location>
        <begin position="54"/>
        <end position="71"/>
    </location>
</feature>
<feature type="region of interest" description="Disordered" evidence="1">
    <location>
        <begin position="54"/>
        <end position="132"/>
    </location>
</feature>
<dbReference type="GO" id="GO:0003676">
    <property type="term" value="F:nucleic acid binding"/>
    <property type="evidence" value="ECO:0007669"/>
    <property type="project" value="InterPro"/>
</dbReference>
<dbReference type="Pfam" id="PF09002">
    <property type="entry name" value="Card1_endonuc"/>
    <property type="match status" value="1"/>
</dbReference>
<name>A0A8K2A2V6_9CYAN</name>
<comment type="caution">
    <text evidence="3">The sequence shown here is derived from an EMBL/GenBank/DDBJ whole genome shotgun (WGS) entry which is preliminary data.</text>
</comment>
<gene>
    <name evidence="3" type="ORF">GS597_19765</name>
</gene>
<evidence type="ECO:0000313" key="4">
    <source>
        <dbReference type="Proteomes" id="UP000607397"/>
    </source>
</evidence>
<accession>A0A8K2A2V6</accession>
<proteinExistence type="predicted"/>
<evidence type="ECO:0000259" key="2">
    <source>
        <dbReference type="Pfam" id="PF09002"/>
    </source>
</evidence>
<dbReference type="Gene3D" id="3.40.1350.10">
    <property type="match status" value="1"/>
</dbReference>
<feature type="compositionally biased region" description="Basic and acidic residues" evidence="1">
    <location>
        <begin position="101"/>
        <end position="130"/>
    </location>
</feature>